<dbReference type="Pfam" id="PF03055">
    <property type="entry name" value="RPE65"/>
    <property type="match status" value="1"/>
</dbReference>
<dbReference type="EMBL" id="CAEZYU010000001">
    <property type="protein sequence ID" value="CAB4725898.1"/>
    <property type="molecule type" value="Genomic_DNA"/>
</dbReference>
<dbReference type="GO" id="GO:0010436">
    <property type="term" value="F:carotenoid dioxygenase activity"/>
    <property type="evidence" value="ECO:0007669"/>
    <property type="project" value="TreeGrafter"/>
</dbReference>
<gene>
    <name evidence="6" type="ORF">UFOPK2766_00007</name>
    <name evidence="7" type="ORF">UFOPK3519_01198</name>
</gene>
<accession>A0A6J6RU99</accession>
<dbReference type="GO" id="GO:0046872">
    <property type="term" value="F:metal ion binding"/>
    <property type="evidence" value="ECO:0007669"/>
    <property type="project" value="UniProtKB-KW"/>
</dbReference>
<evidence type="ECO:0000256" key="3">
    <source>
        <dbReference type="ARBA" id="ARBA00022723"/>
    </source>
</evidence>
<evidence type="ECO:0000256" key="5">
    <source>
        <dbReference type="ARBA" id="ARBA00023004"/>
    </source>
</evidence>
<evidence type="ECO:0000313" key="6">
    <source>
        <dbReference type="EMBL" id="CAB4725898.1"/>
    </source>
</evidence>
<dbReference type="PANTHER" id="PTHR10543:SF89">
    <property type="entry name" value="CAROTENOID 9,10(9',10')-CLEAVAGE DIOXYGENASE 1"/>
    <property type="match status" value="1"/>
</dbReference>
<organism evidence="6">
    <name type="scientific">freshwater metagenome</name>
    <dbReference type="NCBI Taxonomy" id="449393"/>
    <lineage>
        <taxon>unclassified sequences</taxon>
        <taxon>metagenomes</taxon>
        <taxon>ecological metagenomes</taxon>
    </lineage>
</organism>
<evidence type="ECO:0000256" key="2">
    <source>
        <dbReference type="ARBA" id="ARBA00006787"/>
    </source>
</evidence>
<dbReference type="EMBL" id="CAFBMG010000097">
    <property type="protein sequence ID" value="CAB4907410.1"/>
    <property type="molecule type" value="Genomic_DNA"/>
</dbReference>
<keyword evidence="3" id="KW-0479">Metal-binding</keyword>
<evidence type="ECO:0000256" key="4">
    <source>
        <dbReference type="ARBA" id="ARBA00023002"/>
    </source>
</evidence>
<comment type="cofactor">
    <cofactor evidence="1">
        <name>Fe(2+)</name>
        <dbReference type="ChEBI" id="CHEBI:29033"/>
    </cofactor>
</comment>
<dbReference type="AlphaFoldDB" id="A0A6J6RU99"/>
<sequence>MTATEHAHLVGNVTNERDQPMLSGLFTPLATESDDVALEVTGDLPAGLSGMYIRNGPNPLFEPRGGYHMFDGDAMLHRVVFGDGQPVYRSRWIRTSALEAEIAAGRSLYGGLGGLHLPSRKEVGTAGAIKNPANTNIIEHAGRFLALYEAAPATEVTAELETVGLQTFGGQLTGPFTAHPKVDPRTGELHAFSYLSEPPFLQYHQIDSSGELVRTVDIELTEAVVMHDFVVTENYVVFVDSPLLMDLESALNGGSMFRWEPAHGTRIGVLAHGEDEVRWFQTEDAYVNHFWNGWVEDGVLTFSGSVLTGEAYSTSENSAMTTEGAQADPGTPTRFSVNFSSGAVLQEQLDDLGGDFPRINEQYLGVKNRYRYMVAFSGVPDVIGHFDTVVSYDDLSGERATWFAGPGMVVGEAVFVADPEGDNENDGWLIAVVSPRGLAADSLISDSLRSDLVVMDARDVAAGPIARVHLPERLPFGFHGGYFALRAADS</sequence>
<dbReference type="InterPro" id="IPR004294">
    <property type="entry name" value="Carotenoid_Oase"/>
</dbReference>
<keyword evidence="5" id="KW-0408">Iron</keyword>
<dbReference type="GO" id="GO:0016121">
    <property type="term" value="P:carotene catabolic process"/>
    <property type="evidence" value="ECO:0007669"/>
    <property type="project" value="TreeGrafter"/>
</dbReference>
<dbReference type="PANTHER" id="PTHR10543">
    <property type="entry name" value="BETA-CAROTENE DIOXYGENASE"/>
    <property type="match status" value="1"/>
</dbReference>
<comment type="similarity">
    <text evidence="2">Belongs to the carotenoid oxygenase family.</text>
</comment>
<evidence type="ECO:0000313" key="7">
    <source>
        <dbReference type="EMBL" id="CAB4907410.1"/>
    </source>
</evidence>
<keyword evidence="4" id="KW-0560">Oxidoreductase</keyword>
<reference evidence="6" key="1">
    <citation type="submission" date="2020-05" db="EMBL/GenBank/DDBJ databases">
        <authorList>
            <person name="Chiriac C."/>
            <person name="Salcher M."/>
            <person name="Ghai R."/>
            <person name="Kavagutti S V."/>
        </authorList>
    </citation>
    <scope>NUCLEOTIDE SEQUENCE</scope>
</reference>
<protein>
    <submittedName>
        <fullName evidence="6">Unannotated protein</fullName>
    </submittedName>
</protein>
<evidence type="ECO:0000256" key="1">
    <source>
        <dbReference type="ARBA" id="ARBA00001954"/>
    </source>
</evidence>
<proteinExistence type="inferred from homology"/>
<name>A0A6J6RU99_9ZZZZ</name>